<reference evidence="2 3" key="1">
    <citation type="journal article" date="2019" name="Mol. Ecol. Resour.">
        <title>Chromosome-level genome assembly of Triplophysa tibetana, a fish adapted to the harsh high-altitude environment of the Tibetan Plateau.</title>
        <authorList>
            <person name="Yang X."/>
            <person name="Liu H."/>
            <person name="Ma Z."/>
            <person name="Zou Y."/>
            <person name="Zou M."/>
            <person name="Mao Y."/>
            <person name="Li X."/>
            <person name="Wang H."/>
            <person name="Chen T."/>
            <person name="Wang W."/>
            <person name="Yang R."/>
        </authorList>
    </citation>
    <scope>NUCLEOTIDE SEQUENCE [LARGE SCALE GENOMIC DNA]</scope>
    <source>
        <strain evidence="2">TTIB1903HZAU</strain>
        <tissue evidence="2">Muscle</tissue>
    </source>
</reference>
<evidence type="ECO:0000256" key="1">
    <source>
        <dbReference type="SAM" id="MobiDB-lite"/>
    </source>
</evidence>
<keyword evidence="3" id="KW-1185">Reference proteome</keyword>
<gene>
    <name evidence="2" type="ORF">E1301_Tti006434</name>
</gene>
<evidence type="ECO:0000313" key="3">
    <source>
        <dbReference type="Proteomes" id="UP000324632"/>
    </source>
</evidence>
<dbReference type="AlphaFoldDB" id="A0A5A9P1W8"/>
<dbReference type="Proteomes" id="UP000324632">
    <property type="component" value="Chromosome 11"/>
</dbReference>
<accession>A0A5A9P1W8</accession>
<feature type="region of interest" description="Disordered" evidence="1">
    <location>
        <begin position="1"/>
        <end position="66"/>
    </location>
</feature>
<comment type="caution">
    <text evidence="2">The sequence shown here is derived from an EMBL/GenBank/DDBJ whole genome shotgun (WGS) entry which is preliminary data.</text>
</comment>
<evidence type="ECO:0000313" key="2">
    <source>
        <dbReference type="EMBL" id="KAA0714726.1"/>
    </source>
</evidence>
<proteinExistence type="predicted"/>
<protein>
    <submittedName>
        <fullName evidence="2">Uncharacterized protein</fullName>
    </submittedName>
</protein>
<organism evidence="2 3">
    <name type="scientific">Triplophysa tibetana</name>
    <dbReference type="NCBI Taxonomy" id="1572043"/>
    <lineage>
        <taxon>Eukaryota</taxon>
        <taxon>Metazoa</taxon>
        <taxon>Chordata</taxon>
        <taxon>Craniata</taxon>
        <taxon>Vertebrata</taxon>
        <taxon>Euteleostomi</taxon>
        <taxon>Actinopterygii</taxon>
        <taxon>Neopterygii</taxon>
        <taxon>Teleostei</taxon>
        <taxon>Ostariophysi</taxon>
        <taxon>Cypriniformes</taxon>
        <taxon>Nemacheilidae</taxon>
        <taxon>Triplophysa</taxon>
    </lineage>
</organism>
<dbReference type="EMBL" id="SOYY01000011">
    <property type="protein sequence ID" value="KAA0714726.1"/>
    <property type="molecule type" value="Genomic_DNA"/>
</dbReference>
<sequence>MKLLRKSSTSCKVQKSLKRNGRDYSSQENYPTLADYGKMKKKNGRETDEFPSATVARPWKDEVTSEPSPHYTFHKSFLHAEILPNVPFDTNPPDETKIPPLSPSNTVQEWNEEYRRYCLKKQERKLKKVKIIEHPPPSTKHQAWVVTDTTRDSKVKGKCSIIKLRRKKQKKDSELKQDEIEVAVELMKPPKRQEQRKGKKGHNYC</sequence>
<feature type="compositionally biased region" description="Polar residues" evidence="1">
    <location>
        <begin position="1"/>
        <end position="13"/>
    </location>
</feature>
<name>A0A5A9P1W8_9TELE</name>